<gene>
    <name evidence="1" type="ORF">NC653_039432</name>
</gene>
<evidence type="ECO:0000313" key="1">
    <source>
        <dbReference type="EMBL" id="KAJ6957473.1"/>
    </source>
</evidence>
<dbReference type="AlphaFoldDB" id="A0AAD6LB64"/>
<dbReference type="PANTHER" id="PTHR46666">
    <property type="entry name" value="60S RIBOSOMAL L18A-LIKE PROTEIN"/>
    <property type="match status" value="1"/>
</dbReference>
<proteinExistence type="predicted"/>
<dbReference type="Proteomes" id="UP001164929">
    <property type="component" value="Chromosome 18"/>
</dbReference>
<evidence type="ECO:0000313" key="2">
    <source>
        <dbReference type="Proteomes" id="UP001164929"/>
    </source>
</evidence>
<keyword evidence="2" id="KW-1185">Reference proteome</keyword>
<reference evidence="1 2" key="1">
    <citation type="journal article" date="2023" name="Mol. Ecol. Resour.">
        <title>Chromosome-level genome assembly of a triploid poplar Populus alba 'Berolinensis'.</title>
        <authorList>
            <person name="Chen S."/>
            <person name="Yu Y."/>
            <person name="Wang X."/>
            <person name="Wang S."/>
            <person name="Zhang T."/>
            <person name="Zhou Y."/>
            <person name="He R."/>
            <person name="Meng N."/>
            <person name="Wang Y."/>
            <person name="Liu W."/>
            <person name="Liu Z."/>
            <person name="Liu J."/>
            <person name="Guo Q."/>
            <person name="Huang H."/>
            <person name="Sederoff R.R."/>
            <person name="Wang G."/>
            <person name="Qu G."/>
            <person name="Chen S."/>
        </authorList>
    </citation>
    <scope>NUCLEOTIDE SEQUENCE [LARGE SCALE GENOMIC DNA]</scope>
    <source>
        <strain evidence="1">SC-2020</strain>
    </source>
</reference>
<organism evidence="1 2">
    <name type="scientific">Populus alba x Populus x berolinensis</name>
    <dbReference type="NCBI Taxonomy" id="444605"/>
    <lineage>
        <taxon>Eukaryota</taxon>
        <taxon>Viridiplantae</taxon>
        <taxon>Streptophyta</taxon>
        <taxon>Embryophyta</taxon>
        <taxon>Tracheophyta</taxon>
        <taxon>Spermatophyta</taxon>
        <taxon>Magnoliopsida</taxon>
        <taxon>eudicotyledons</taxon>
        <taxon>Gunneridae</taxon>
        <taxon>Pentapetalae</taxon>
        <taxon>rosids</taxon>
        <taxon>fabids</taxon>
        <taxon>Malpighiales</taxon>
        <taxon>Salicaceae</taxon>
        <taxon>Saliceae</taxon>
        <taxon>Populus</taxon>
    </lineage>
</organism>
<accession>A0AAD6LB64</accession>
<protein>
    <submittedName>
        <fullName evidence="1">Uncharacterized protein</fullName>
    </submittedName>
</protein>
<sequence>MKRRKKKTLNYFFPSRRRCFILHFCCLISEAGQVRPAIQPLPGGLHMDPNASIDERDGFRNGVEKVKSVSDKHIDLLRPSARYYATSKGALLHRRCAELLMVGQVTDATDGEKGKYTLVRDPEDFQGIYDKPLPCFGCGMGWFSLFSFGICVPVDVVLWHISLLWKLLPEGSKGAGGPCRCCNWGNAVFCRAAGHNSLLFSVLDLAIHFQVSSYGFIHFKTEQISVARNCMRNVDKMFRRKSTKNVDTRLFLHSWRLPSRLH</sequence>
<dbReference type="EMBL" id="JAQIZT010000018">
    <property type="protein sequence ID" value="KAJ6957473.1"/>
    <property type="molecule type" value="Genomic_DNA"/>
</dbReference>
<dbReference type="PANTHER" id="PTHR46666:SF2">
    <property type="entry name" value="60S RIBOSOMAL L18A-LIKE PROTEIN"/>
    <property type="match status" value="1"/>
</dbReference>
<comment type="caution">
    <text evidence="1">The sequence shown here is derived from an EMBL/GenBank/DDBJ whole genome shotgun (WGS) entry which is preliminary data.</text>
</comment>
<name>A0AAD6LB64_9ROSI</name>